<dbReference type="OrthoDB" id="2446696at2759"/>
<keyword evidence="2" id="KW-0808">Transferase</keyword>
<reference evidence="2 3" key="1">
    <citation type="journal article" date="2012" name="Science">
        <title>The Paleozoic origin of enzymatic lignin decomposition reconstructed from 31 fungal genomes.</title>
        <authorList>
            <person name="Floudas D."/>
            <person name="Binder M."/>
            <person name="Riley R."/>
            <person name="Barry K."/>
            <person name="Blanchette R.A."/>
            <person name="Henrissat B."/>
            <person name="Martinez A.T."/>
            <person name="Otillar R."/>
            <person name="Spatafora J.W."/>
            <person name="Yadav J.S."/>
            <person name="Aerts A."/>
            <person name="Benoit I."/>
            <person name="Boyd A."/>
            <person name="Carlson A."/>
            <person name="Copeland A."/>
            <person name="Coutinho P.M."/>
            <person name="de Vries R.P."/>
            <person name="Ferreira P."/>
            <person name="Findley K."/>
            <person name="Foster B."/>
            <person name="Gaskell J."/>
            <person name="Glotzer D."/>
            <person name="Gorecki P."/>
            <person name="Heitman J."/>
            <person name="Hesse C."/>
            <person name="Hori C."/>
            <person name="Igarashi K."/>
            <person name="Jurgens J.A."/>
            <person name="Kallen N."/>
            <person name="Kersten P."/>
            <person name="Kohler A."/>
            <person name="Kuees U."/>
            <person name="Kumar T.K.A."/>
            <person name="Kuo A."/>
            <person name="LaButti K."/>
            <person name="Larrondo L.F."/>
            <person name="Lindquist E."/>
            <person name="Ling A."/>
            <person name="Lombard V."/>
            <person name="Lucas S."/>
            <person name="Lundell T."/>
            <person name="Martin R."/>
            <person name="McLaughlin D.J."/>
            <person name="Morgenstern I."/>
            <person name="Morin E."/>
            <person name="Murat C."/>
            <person name="Nagy L.G."/>
            <person name="Nolan M."/>
            <person name="Ohm R.A."/>
            <person name="Patyshakuliyeva A."/>
            <person name="Rokas A."/>
            <person name="Ruiz-Duenas F.J."/>
            <person name="Sabat G."/>
            <person name="Salamov A."/>
            <person name="Samejima M."/>
            <person name="Schmutz J."/>
            <person name="Slot J.C."/>
            <person name="St John F."/>
            <person name="Stenlid J."/>
            <person name="Sun H."/>
            <person name="Sun S."/>
            <person name="Syed K."/>
            <person name="Tsang A."/>
            <person name="Wiebenga A."/>
            <person name="Young D."/>
            <person name="Pisabarro A."/>
            <person name="Eastwood D.C."/>
            <person name="Martin F."/>
            <person name="Cullen D."/>
            <person name="Grigoriev I.V."/>
            <person name="Hibbett D.S."/>
        </authorList>
    </citation>
    <scope>NUCLEOTIDE SEQUENCE [LARGE SCALE GENOMIC DNA]</scope>
    <source>
        <strain evidence="2 3">LYAD-421 SS1</strain>
    </source>
</reference>
<evidence type="ECO:0000259" key="1">
    <source>
        <dbReference type="PROSITE" id="PS50878"/>
    </source>
</evidence>
<dbReference type="CDD" id="cd09274">
    <property type="entry name" value="RNase_HI_RT_Ty3"/>
    <property type="match status" value="1"/>
</dbReference>
<keyword evidence="2" id="KW-0695">RNA-directed DNA polymerase</keyword>
<dbReference type="HOGENOM" id="CLU_000384_33_3_1"/>
<dbReference type="GO" id="GO:0003964">
    <property type="term" value="F:RNA-directed DNA polymerase activity"/>
    <property type="evidence" value="ECO:0007669"/>
    <property type="project" value="UniProtKB-KW"/>
</dbReference>
<dbReference type="SUPFAM" id="SSF56672">
    <property type="entry name" value="DNA/RNA polymerases"/>
    <property type="match status" value="1"/>
</dbReference>
<dbReference type="Pfam" id="PF17919">
    <property type="entry name" value="RT_RNaseH_2"/>
    <property type="match status" value="1"/>
</dbReference>
<accession>R7SI06</accession>
<name>R7SI06_DICSQ</name>
<dbReference type="PROSITE" id="PS50878">
    <property type="entry name" value="RT_POL"/>
    <property type="match status" value="1"/>
</dbReference>
<dbReference type="Gene3D" id="3.30.70.270">
    <property type="match status" value="2"/>
</dbReference>
<evidence type="ECO:0000313" key="2">
    <source>
        <dbReference type="EMBL" id="EJF55503.1"/>
    </source>
</evidence>
<dbReference type="InterPro" id="IPR043128">
    <property type="entry name" value="Rev_trsase/Diguanyl_cyclase"/>
</dbReference>
<feature type="domain" description="Reverse transcriptase" evidence="1">
    <location>
        <begin position="1"/>
        <end position="68"/>
    </location>
</feature>
<dbReference type="KEGG" id="dsq:DICSQDRAFT_25812"/>
<dbReference type="EMBL" id="JH719585">
    <property type="protein sequence ID" value="EJF55503.1"/>
    <property type="molecule type" value="Genomic_DNA"/>
</dbReference>
<dbReference type="InterPro" id="IPR000477">
    <property type="entry name" value="RT_dom"/>
</dbReference>
<dbReference type="Pfam" id="PF00078">
    <property type="entry name" value="RVT_1"/>
    <property type="match status" value="1"/>
</dbReference>
<dbReference type="InterPro" id="IPR051320">
    <property type="entry name" value="Viral_Replic_Matur_Polypro"/>
</dbReference>
<feature type="non-terminal residue" evidence="2">
    <location>
        <position position="233"/>
    </location>
</feature>
<dbReference type="FunFam" id="3.10.20.370:FF:000001">
    <property type="entry name" value="Retrovirus-related Pol polyprotein from transposon 17.6-like protein"/>
    <property type="match status" value="1"/>
</dbReference>
<sequence>MNEVLKEEIATGHTVVYIDDILIFTDDPTLHRQLVERVLKKLRDNDLFVKPEKCKFEQPSVHFLGLVVSKDSISMDESKVQGVKEWPTPTKVKHVQAFLRLANFYRCFIKDFAKIARPLTKLTCKDIQWQWGEEQEQAFEGLKTAFTTAPILQIPNDTAPYRLETDSSDFATGAVLEQLGEDKLWHLVAFYSKSLNVHERNYENYDKELLAIIRALEEYQHYLEGHPEPIEIW</sequence>
<dbReference type="Gene3D" id="3.10.20.370">
    <property type="match status" value="1"/>
</dbReference>
<dbReference type="InterPro" id="IPR041577">
    <property type="entry name" value="RT_RNaseH_2"/>
</dbReference>
<dbReference type="OMA" id="ITIELEF"/>
<dbReference type="PANTHER" id="PTHR33064:SF37">
    <property type="entry name" value="RIBONUCLEASE H"/>
    <property type="match status" value="1"/>
</dbReference>
<dbReference type="GeneID" id="18841689"/>
<dbReference type="PANTHER" id="PTHR33064">
    <property type="entry name" value="POL PROTEIN"/>
    <property type="match status" value="1"/>
</dbReference>
<organism evidence="2 3">
    <name type="scientific">Dichomitus squalens (strain LYAD-421)</name>
    <name type="common">Western red white-rot fungus</name>
    <dbReference type="NCBI Taxonomy" id="732165"/>
    <lineage>
        <taxon>Eukaryota</taxon>
        <taxon>Fungi</taxon>
        <taxon>Dikarya</taxon>
        <taxon>Basidiomycota</taxon>
        <taxon>Agaricomycotina</taxon>
        <taxon>Agaricomycetes</taxon>
        <taxon>Polyporales</taxon>
        <taxon>Polyporaceae</taxon>
        <taxon>Dichomitus</taxon>
    </lineage>
</organism>
<dbReference type="Proteomes" id="UP000053319">
    <property type="component" value="Unassembled WGS sequence"/>
</dbReference>
<evidence type="ECO:0000313" key="3">
    <source>
        <dbReference type="Proteomes" id="UP000053319"/>
    </source>
</evidence>
<keyword evidence="2" id="KW-0548">Nucleotidyltransferase</keyword>
<dbReference type="AlphaFoldDB" id="R7SI06"/>
<dbReference type="InterPro" id="IPR043502">
    <property type="entry name" value="DNA/RNA_pol_sf"/>
</dbReference>
<dbReference type="RefSeq" id="XP_007371757.1">
    <property type="nucleotide sequence ID" value="XM_007371695.1"/>
</dbReference>
<dbReference type="FunFam" id="3.30.70.270:FF:000020">
    <property type="entry name" value="Transposon Tf2-6 polyprotein-like Protein"/>
    <property type="match status" value="1"/>
</dbReference>
<proteinExistence type="predicted"/>
<gene>
    <name evidence="2" type="ORF">DICSQDRAFT_25812</name>
</gene>
<protein>
    <submittedName>
        <fullName evidence="2">MarY1-like reverse transcriptase</fullName>
    </submittedName>
</protein>